<gene>
    <name evidence="1" type="ORF">DZ858_06075</name>
</gene>
<comment type="caution">
    <text evidence="1">The sequence shown here is derived from an EMBL/GenBank/DDBJ whole genome shotgun (WGS) entry which is preliminary data.</text>
</comment>
<reference evidence="1 2" key="1">
    <citation type="journal article" date="2007" name="Int. J. Syst. Evol. Microbiol.">
        <title>Marixanthomonas ophiurae gen. nov., sp. nov., a marine bacterium of the family Flavobacteriaceae isolated from a deep-sea brittle star.</title>
        <authorList>
            <person name="Romanenko L.A."/>
            <person name="Uchino M."/>
            <person name="Frolova G.M."/>
            <person name="Mikhailov V.V."/>
        </authorList>
    </citation>
    <scope>NUCLEOTIDE SEQUENCE [LARGE SCALE GENOMIC DNA]</scope>
    <source>
        <strain evidence="1 2">KMM 3046</strain>
    </source>
</reference>
<proteinExistence type="predicted"/>
<evidence type="ECO:0000313" key="2">
    <source>
        <dbReference type="Proteomes" id="UP000261082"/>
    </source>
</evidence>
<dbReference type="AlphaFoldDB" id="A0A3E1QBX3"/>
<accession>A0A3E1QBX3</accession>
<dbReference type="OrthoDB" id="978006at2"/>
<dbReference type="EMBL" id="QVID01000001">
    <property type="protein sequence ID" value="RFN59623.1"/>
    <property type="molecule type" value="Genomic_DNA"/>
</dbReference>
<protein>
    <submittedName>
        <fullName evidence="1">Uncharacterized protein</fullName>
    </submittedName>
</protein>
<keyword evidence="2" id="KW-1185">Reference proteome</keyword>
<sequence length="233" mass="27090">MKIYILPLVFLIGTIGVSAQEAGLYQLQNKKIDSEQRYASFNISKEEFESMEGSPYANETFIEGNIYQGKKLANKNVLLRYNAFADEIEIKKNKQTDTYNALIKDPDVYVKIFQDIYEFVPYNGSNEKGGYFNVVTEGDQFDLYKKVKVTYKEPTYAKTSYQTDKPAKWVDTVTYFLVGKDGSFYELPTRRSKVLDVMSKKKKEVKRYIKEQNIDLDEEQDLSKLVTYFNSLL</sequence>
<organism evidence="1 2">
    <name type="scientific">Marixanthomonas ophiurae</name>
    <dbReference type="NCBI Taxonomy" id="387659"/>
    <lineage>
        <taxon>Bacteria</taxon>
        <taxon>Pseudomonadati</taxon>
        <taxon>Bacteroidota</taxon>
        <taxon>Flavobacteriia</taxon>
        <taxon>Flavobacteriales</taxon>
        <taxon>Flavobacteriaceae</taxon>
        <taxon>Marixanthomonas</taxon>
    </lineage>
</organism>
<dbReference type="Proteomes" id="UP000261082">
    <property type="component" value="Unassembled WGS sequence"/>
</dbReference>
<name>A0A3E1QBX3_9FLAO</name>
<dbReference type="RefSeq" id="WP_117158684.1">
    <property type="nucleotide sequence ID" value="NZ_QVID01000001.1"/>
</dbReference>
<evidence type="ECO:0000313" key="1">
    <source>
        <dbReference type="EMBL" id="RFN59623.1"/>
    </source>
</evidence>